<protein>
    <submittedName>
        <fullName evidence="2">Uncharacterized protein</fullName>
    </submittedName>
</protein>
<feature type="compositionally biased region" description="Basic and acidic residues" evidence="1">
    <location>
        <begin position="66"/>
        <end position="76"/>
    </location>
</feature>
<comment type="caution">
    <text evidence="2">The sequence shown here is derived from an EMBL/GenBank/DDBJ whole genome shotgun (WGS) entry which is preliminary data.</text>
</comment>
<keyword evidence="3" id="KW-1185">Reference proteome</keyword>
<organism evidence="2 3">
    <name type="scientific">Symbiodinium necroappetens</name>
    <dbReference type="NCBI Taxonomy" id="1628268"/>
    <lineage>
        <taxon>Eukaryota</taxon>
        <taxon>Sar</taxon>
        <taxon>Alveolata</taxon>
        <taxon>Dinophyceae</taxon>
        <taxon>Suessiales</taxon>
        <taxon>Symbiodiniaceae</taxon>
        <taxon>Symbiodinium</taxon>
    </lineage>
</organism>
<proteinExistence type="predicted"/>
<evidence type="ECO:0000313" key="3">
    <source>
        <dbReference type="Proteomes" id="UP000601435"/>
    </source>
</evidence>
<evidence type="ECO:0000313" key="2">
    <source>
        <dbReference type="EMBL" id="CAE7938496.1"/>
    </source>
</evidence>
<feature type="region of interest" description="Disordered" evidence="1">
    <location>
        <begin position="1"/>
        <end position="24"/>
    </location>
</feature>
<dbReference type="EMBL" id="CAJNJA010086430">
    <property type="protein sequence ID" value="CAE7938496.1"/>
    <property type="molecule type" value="Genomic_DNA"/>
</dbReference>
<name>A0A813C2R7_9DINO</name>
<dbReference type="AlphaFoldDB" id="A0A813C2R7"/>
<dbReference type="OrthoDB" id="6350175at2759"/>
<gene>
    <name evidence="2" type="ORF">SNEC2469_LOCUS33181</name>
</gene>
<accession>A0A813C2R7</accession>
<sequence>MRLEAARADLSKRRRLEQEGTLAKREAQLEAKRKLVEKARAELAEAQRAQRMQRRKQAQEIANLEDSVRSAEEKRSVPLSEEEKEIQGLRNELQTLTEENQSMFEAVKWVREEEANAKNDIEAAEADVIHLQDALRDAQEETLAIQRKLALLTKSHQELEALPSLRTEKAATVAGVSLLEDEVARQDEATNGARHL</sequence>
<evidence type="ECO:0000256" key="1">
    <source>
        <dbReference type="SAM" id="MobiDB-lite"/>
    </source>
</evidence>
<feature type="region of interest" description="Disordered" evidence="1">
    <location>
        <begin position="47"/>
        <end position="86"/>
    </location>
</feature>
<dbReference type="Proteomes" id="UP000601435">
    <property type="component" value="Unassembled WGS sequence"/>
</dbReference>
<reference evidence="2" key="1">
    <citation type="submission" date="2021-02" db="EMBL/GenBank/DDBJ databases">
        <authorList>
            <person name="Dougan E. K."/>
            <person name="Rhodes N."/>
            <person name="Thang M."/>
            <person name="Chan C."/>
        </authorList>
    </citation>
    <scope>NUCLEOTIDE SEQUENCE</scope>
</reference>